<dbReference type="InterPro" id="IPR016158">
    <property type="entry name" value="Cullin_homology"/>
</dbReference>
<gene>
    <name evidence="3" type="ORF">Acr_00g0068300</name>
</gene>
<dbReference type="InterPro" id="IPR044554">
    <property type="entry name" value="ANAPC2"/>
</dbReference>
<dbReference type="PROSITE" id="PS50069">
    <property type="entry name" value="CULLIN_2"/>
    <property type="match status" value="1"/>
</dbReference>
<dbReference type="InterPro" id="IPR036317">
    <property type="entry name" value="Cullin_homology_sf"/>
</dbReference>
<accession>A0A7J0DQN1</accession>
<dbReference type="AlphaFoldDB" id="A0A7J0DQN1"/>
<dbReference type="SUPFAM" id="SSF75632">
    <property type="entry name" value="Cullin homology domain"/>
    <property type="match status" value="1"/>
</dbReference>
<dbReference type="PANTHER" id="PTHR45957:SF1">
    <property type="entry name" value="ANAPHASE-PROMOTING COMPLEX SUBUNIT 2"/>
    <property type="match status" value="1"/>
</dbReference>
<evidence type="ECO:0000259" key="2">
    <source>
        <dbReference type="PROSITE" id="PS50069"/>
    </source>
</evidence>
<dbReference type="GO" id="GO:0006511">
    <property type="term" value="P:ubiquitin-dependent protein catabolic process"/>
    <property type="evidence" value="ECO:0007669"/>
    <property type="project" value="InterPro"/>
</dbReference>
<name>A0A7J0DQN1_9ERIC</name>
<dbReference type="Pfam" id="PF25773">
    <property type="entry name" value="TPR_ANAPC2"/>
    <property type="match status" value="1"/>
</dbReference>
<evidence type="ECO:0000313" key="3">
    <source>
        <dbReference type="EMBL" id="GFS40398.1"/>
    </source>
</evidence>
<dbReference type="OrthoDB" id="5581181at2759"/>
<dbReference type="FunFam" id="1.20.1310.10:FF:000032">
    <property type="entry name" value="Anaphase-promoting complex subunit 2"/>
    <property type="match status" value="1"/>
</dbReference>
<organism evidence="3 4">
    <name type="scientific">Actinidia rufa</name>
    <dbReference type="NCBI Taxonomy" id="165716"/>
    <lineage>
        <taxon>Eukaryota</taxon>
        <taxon>Viridiplantae</taxon>
        <taxon>Streptophyta</taxon>
        <taxon>Embryophyta</taxon>
        <taxon>Tracheophyta</taxon>
        <taxon>Spermatophyta</taxon>
        <taxon>Magnoliopsida</taxon>
        <taxon>eudicotyledons</taxon>
        <taxon>Gunneridae</taxon>
        <taxon>Pentapetalae</taxon>
        <taxon>asterids</taxon>
        <taxon>Ericales</taxon>
        <taxon>Actinidiaceae</taxon>
        <taxon>Actinidia</taxon>
    </lineage>
</organism>
<comment type="caution">
    <text evidence="3">The sequence shown here is derived from an EMBL/GenBank/DDBJ whole genome shotgun (WGS) entry which is preliminary data.</text>
</comment>
<feature type="domain" description="Cullin family profile" evidence="2">
    <location>
        <begin position="565"/>
        <end position="673"/>
    </location>
</feature>
<dbReference type="Gene3D" id="1.20.1310.10">
    <property type="entry name" value="Cullin Repeats"/>
    <property type="match status" value="1"/>
</dbReference>
<reference evidence="4" key="1">
    <citation type="submission" date="2019-07" db="EMBL/GenBank/DDBJ databases">
        <title>De Novo Assembly of kiwifruit Actinidia rufa.</title>
        <authorList>
            <person name="Sugita-Konishi S."/>
            <person name="Sato K."/>
            <person name="Mori E."/>
            <person name="Abe Y."/>
            <person name="Kisaki G."/>
            <person name="Hamano K."/>
            <person name="Suezawa K."/>
            <person name="Otani M."/>
            <person name="Fukuda T."/>
            <person name="Manabe T."/>
            <person name="Gomi K."/>
            <person name="Tabuchi M."/>
            <person name="Akimitsu K."/>
            <person name="Kataoka I."/>
        </authorList>
    </citation>
    <scope>NUCLEOTIDE SEQUENCE [LARGE SCALE GENOMIC DNA]</scope>
    <source>
        <strain evidence="4">cv. Fuchu</strain>
    </source>
</reference>
<dbReference type="GO" id="GO:0007091">
    <property type="term" value="P:metaphase/anaphase transition of mitotic cell cycle"/>
    <property type="evidence" value="ECO:0007669"/>
    <property type="project" value="TreeGrafter"/>
</dbReference>
<protein>
    <submittedName>
        <fullName evidence="3">Anaphase-promoting complex/cyclosome 2</fullName>
    </submittedName>
</protein>
<comment type="similarity">
    <text evidence="1">Belongs to the cullin family.</text>
</comment>
<dbReference type="GO" id="GO:0070979">
    <property type="term" value="P:protein K11-linked ubiquitination"/>
    <property type="evidence" value="ECO:0007669"/>
    <property type="project" value="TreeGrafter"/>
</dbReference>
<keyword evidence="4" id="KW-1185">Reference proteome</keyword>
<dbReference type="EMBL" id="BJWL01000348">
    <property type="protein sequence ID" value="GFS40398.1"/>
    <property type="molecule type" value="Genomic_DNA"/>
</dbReference>
<dbReference type="GO" id="GO:0005680">
    <property type="term" value="C:anaphase-promoting complex"/>
    <property type="evidence" value="ECO:0007669"/>
    <property type="project" value="TreeGrafter"/>
</dbReference>
<sequence>MVVDATSSVCNLGALDPLNSDAVNEIVESWNGFCFATEALLNGNGDLSLGSKFVSHAHALCKHGLESLVQEHFVGSLEETFEKNGASKFWWHFDAYRNVADLGMSMDPIPRLKQTDSTKSISIKPNRVFRSAIGAIGDSGETRLRIQKDGVQQVLCKALEEISLEKHYQEKCLSVLIDALQSYKDSTSDKRQKSDTERLYLISKYQSLVSSVLMASLPPHFPEILHWYFKGMLEELSTTMAGDYEDDNESQDKDDMDLDEKNKLPYRIGDMDVDGCYHQKRLLENSKVVKNIGMVVRDLRSLGFTSMAEDAYASAIFLLLKAKVHNLAGDDYRSSVLESIKEWIQALPLQFLHALLAYLGDSISYDTHYLGLKSPLASCPSSHYAGIDNPSEGLVKWQLRLEYFAYETLQDLRIAKLFEIIVDYPDSSPAIEDLKQCLEYTGQHSKLDDSFISALKYRLLTAGASTNDILHQEYLTGRKDTIKCIVTMLTGGTGGNSGGPGNTGDSLLEELNRDEESQENTGVEDDINTDDKQAWINAERWEPDPVEADPLKGSRNQRKVDILGMIVSIIGSKDQLVNEYRVMLAEKLLNKSDYDIDAEIRTLELLKIHFGESSMQRCEIMLNDLIDSKRTNTNIKATINQPSQSGAGNNEVSLDILSSTIISTNFWPPIQLQLGFLSEKQLLSLVAWTLLGLSLVQHGNMFLSVLTLLRHSDARQQ</sequence>
<proteinExistence type="inferred from homology"/>
<evidence type="ECO:0000313" key="4">
    <source>
        <dbReference type="Proteomes" id="UP000585474"/>
    </source>
</evidence>
<dbReference type="PANTHER" id="PTHR45957">
    <property type="entry name" value="ANAPHASE-PROMOTING COMPLEX SUBUNIT 2"/>
    <property type="match status" value="1"/>
</dbReference>
<dbReference type="GO" id="GO:0031625">
    <property type="term" value="F:ubiquitin protein ligase binding"/>
    <property type="evidence" value="ECO:0007669"/>
    <property type="project" value="InterPro"/>
</dbReference>
<dbReference type="InterPro" id="IPR057975">
    <property type="entry name" value="TPR_ANAPC2"/>
</dbReference>
<dbReference type="Proteomes" id="UP000585474">
    <property type="component" value="Unassembled WGS sequence"/>
</dbReference>
<evidence type="ECO:0000256" key="1">
    <source>
        <dbReference type="PROSITE-ProRule" id="PRU00330"/>
    </source>
</evidence>